<dbReference type="InterPro" id="IPR011527">
    <property type="entry name" value="ABC1_TM_dom"/>
</dbReference>
<dbReference type="FunFam" id="3.40.50.300:FF:000221">
    <property type="entry name" value="Multidrug ABC transporter ATP-binding protein"/>
    <property type="match status" value="1"/>
</dbReference>
<evidence type="ECO:0000256" key="8">
    <source>
        <dbReference type="ARBA" id="ARBA00023136"/>
    </source>
</evidence>
<evidence type="ECO:0000256" key="5">
    <source>
        <dbReference type="ARBA" id="ARBA00022741"/>
    </source>
</evidence>
<keyword evidence="2" id="KW-0813">Transport</keyword>
<dbReference type="InterPro" id="IPR003593">
    <property type="entry name" value="AAA+_ATPase"/>
</dbReference>
<dbReference type="GO" id="GO:0015421">
    <property type="term" value="F:ABC-type oligopeptide transporter activity"/>
    <property type="evidence" value="ECO:0007669"/>
    <property type="project" value="TreeGrafter"/>
</dbReference>
<dbReference type="SUPFAM" id="SSF90123">
    <property type="entry name" value="ABC transporter transmembrane region"/>
    <property type="match status" value="1"/>
</dbReference>
<keyword evidence="13" id="KW-1185">Reference proteome</keyword>
<evidence type="ECO:0000256" key="6">
    <source>
        <dbReference type="ARBA" id="ARBA00022840"/>
    </source>
</evidence>
<feature type="transmembrane region" description="Helical" evidence="9">
    <location>
        <begin position="20"/>
        <end position="43"/>
    </location>
</feature>
<dbReference type="PANTHER" id="PTHR43394:SF1">
    <property type="entry name" value="ATP-BINDING CASSETTE SUB-FAMILY B MEMBER 10, MITOCHONDRIAL"/>
    <property type="match status" value="1"/>
</dbReference>
<name>A0A371JKG8_9FIRM</name>
<sequence length="580" mass="66804">MVNKDVKVIIKYYLKFIKQYNCIFVALLVLSSISSIILLINPILNGKILDYALNMQFQDVLRIVIYLLMLFVMNSIISVIYTYINNYLQNKVTYDIKKETFKKIIYLKMEDLNENSIGKYMSFLEGDTNTISSFYINTINSFFTYTIKIFCSGFFIFRISIKLSLIGLISLPIMLIINYYFGKTIKKLQEKNRKIFDKYTSNVQETFSGLKEIKGLCLENWVEQKNNLNLDNIFKVNMRRSTLSSFGGLAQNLTGFLMQIAVYLVGCYMIGTKKITVGYFSAFINYLNQFLSSAQQITSINISLQSTLVSIDRYEKLITNCQTELIVNNENETIINGDITVENITFSYKNKKVINDINLTIRANEMVAIVGANGSGKTTFLSLLMGFYKFEYGKIYFDEIDISKIDFSTIRKNITYIQQHPFLFNDTIKNNLLVGKEDATDEEIKKVCESVYFYDTIMNLPDGFNTVIGECGLKLSGGQRQQLAIARGILRNSKIFLFDEITSNIDGITEKHILNTIRNLSKQHTVIIIAHRNTMIVEMPRIIVFDNGKNIAEGTHFELLNNCLQYQNLFKEINKEEKMT</sequence>
<dbReference type="InterPro" id="IPR027417">
    <property type="entry name" value="P-loop_NTPase"/>
</dbReference>
<dbReference type="InterPro" id="IPR039421">
    <property type="entry name" value="Type_1_exporter"/>
</dbReference>
<comment type="subcellular location">
    <subcellularLocation>
        <location evidence="1">Cell membrane</location>
        <topology evidence="1">Multi-pass membrane protein</topology>
    </subcellularLocation>
</comment>
<accession>A0A371JKG8</accession>
<evidence type="ECO:0000256" key="9">
    <source>
        <dbReference type="SAM" id="Phobius"/>
    </source>
</evidence>
<feature type="transmembrane region" description="Helical" evidence="9">
    <location>
        <begin position="134"/>
        <end position="157"/>
    </location>
</feature>
<keyword evidence="3" id="KW-1003">Cell membrane</keyword>
<feature type="transmembrane region" description="Helical" evidence="9">
    <location>
        <begin position="249"/>
        <end position="271"/>
    </location>
</feature>
<dbReference type="OrthoDB" id="9762778at2"/>
<dbReference type="SUPFAM" id="SSF52540">
    <property type="entry name" value="P-loop containing nucleoside triphosphate hydrolases"/>
    <property type="match status" value="1"/>
</dbReference>
<dbReference type="PROSITE" id="PS50893">
    <property type="entry name" value="ABC_TRANSPORTER_2"/>
    <property type="match status" value="1"/>
</dbReference>
<dbReference type="InterPro" id="IPR003439">
    <property type="entry name" value="ABC_transporter-like_ATP-bd"/>
</dbReference>
<dbReference type="CDD" id="cd07346">
    <property type="entry name" value="ABC_6TM_exporters"/>
    <property type="match status" value="1"/>
</dbReference>
<dbReference type="Pfam" id="PF00005">
    <property type="entry name" value="ABC_tran"/>
    <property type="match status" value="1"/>
</dbReference>
<dbReference type="Pfam" id="PF00664">
    <property type="entry name" value="ABC_membrane"/>
    <property type="match status" value="1"/>
</dbReference>
<evidence type="ECO:0000313" key="12">
    <source>
        <dbReference type="EMBL" id="RDY33234.1"/>
    </source>
</evidence>
<dbReference type="RefSeq" id="WP_094377006.1">
    <property type="nucleotide sequence ID" value="NZ_NOKA02000001.1"/>
</dbReference>
<dbReference type="PROSITE" id="PS50929">
    <property type="entry name" value="ABC_TM1F"/>
    <property type="match status" value="1"/>
</dbReference>
<proteinExistence type="predicted"/>
<keyword evidence="6 12" id="KW-0067">ATP-binding</keyword>
<dbReference type="EMBL" id="NOKA02000001">
    <property type="protein sequence ID" value="RDY33234.1"/>
    <property type="molecule type" value="Genomic_DNA"/>
</dbReference>
<gene>
    <name evidence="12" type="ORF">CG710_001540</name>
</gene>
<dbReference type="Gene3D" id="1.20.1560.10">
    <property type="entry name" value="ABC transporter type 1, transmembrane domain"/>
    <property type="match status" value="1"/>
</dbReference>
<evidence type="ECO:0000259" key="11">
    <source>
        <dbReference type="PROSITE" id="PS50929"/>
    </source>
</evidence>
<dbReference type="Gene3D" id="3.40.50.300">
    <property type="entry name" value="P-loop containing nucleotide triphosphate hydrolases"/>
    <property type="match status" value="1"/>
</dbReference>
<comment type="caution">
    <text evidence="12">The sequence shown here is derived from an EMBL/GenBank/DDBJ whole genome shotgun (WGS) entry which is preliminary data.</text>
</comment>
<dbReference type="PANTHER" id="PTHR43394">
    <property type="entry name" value="ATP-DEPENDENT PERMEASE MDL1, MITOCHONDRIAL"/>
    <property type="match status" value="1"/>
</dbReference>
<keyword evidence="5" id="KW-0547">Nucleotide-binding</keyword>
<keyword evidence="7 9" id="KW-1133">Transmembrane helix</keyword>
<dbReference type="SMART" id="SM00382">
    <property type="entry name" value="AAA"/>
    <property type="match status" value="1"/>
</dbReference>
<keyword evidence="8 9" id="KW-0472">Membrane</keyword>
<keyword evidence="4 9" id="KW-0812">Transmembrane</keyword>
<evidence type="ECO:0000256" key="2">
    <source>
        <dbReference type="ARBA" id="ARBA00022448"/>
    </source>
</evidence>
<feature type="domain" description="ABC transporter" evidence="10">
    <location>
        <begin position="339"/>
        <end position="572"/>
    </location>
</feature>
<dbReference type="Proteomes" id="UP000216411">
    <property type="component" value="Unassembled WGS sequence"/>
</dbReference>
<evidence type="ECO:0000256" key="4">
    <source>
        <dbReference type="ARBA" id="ARBA00022692"/>
    </source>
</evidence>
<feature type="transmembrane region" description="Helical" evidence="9">
    <location>
        <begin position="163"/>
        <end position="181"/>
    </location>
</feature>
<dbReference type="GO" id="GO:0005524">
    <property type="term" value="F:ATP binding"/>
    <property type="evidence" value="ECO:0007669"/>
    <property type="project" value="UniProtKB-KW"/>
</dbReference>
<reference evidence="12 13" key="1">
    <citation type="journal article" date="2017" name="Genome Announc.">
        <title>Draft Genome Sequence of a Sporulating and Motile Strain of Lachnotalea glycerini Isolated from Water in Quebec City, Canada.</title>
        <authorList>
            <person name="Maheux A.F."/>
            <person name="Boudreau D.K."/>
            <person name="Berube E."/>
            <person name="Boissinot M."/>
            <person name="Raymond F."/>
            <person name="Brodeur S."/>
            <person name="Corbeil J."/>
            <person name="Isabel S."/>
            <person name="Omar R.F."/>
            <person name="Bergeron M.G."/>
        </authorList>
    </citation>
    <scope>NUCLEOTIDE SEQUENCE [LARGE SCALE GENOMIC DNA]</scope>
    <source>
        <strain evidence="12 13">CCRI-19302</strain>
    </source>
</reference>
<evidence type="ECO:0000256" key="7">
    <source>
        <dbReference type="ARBA" id="ARBA00022989"/>
    </source>
</evidence>
<dbReference type="GO" id="GO:0005886">
    <property type="term" value="C:plasma membrane"/>
    <property type="evidence" value="ECO:0007669"/>
    <property type="project" value="UniProtKB-SubCell"/>
</dbReference>
<evidence type="ECO:0000313" key="13">
    <source>
        <dbReference type="Proteomes" id="UP000216411"/>
    </source>
</evidence>
<evidence type="ECO:0000259" key="10">
    <source>
        <dbReference type="PROSITE" id="PS50893"/>
    </source>
</evidence>
<feature type="domain" description="ABC transmembrane type-1" evidence="11">
    <location>
        <begin position="25"/>
        <end position="306"/>
    </location>
</feature>
<evidence type="ECO:0000256" key="1">
    <source>
        <dbReference type="ARBA" id="ARBA00004651"/>
    </source>
</evidence>
<feature type="transmembrane region" description="Helical" evidence="9">
    <location>
        <begin position="63"/>
        <end position="84"/>
    </location>
</feature>
<dbReference type="AlphaFoldDB" id="A0A371JKG8"/>
<protein>
    <submittedName>
        <fullName evidence="12">ABC transporter ATP-binding protein</fullName>
    </submittedName>
</protein>
<dbReference type="GO" id="GO:0016887">
    <property type="term" value="F:ATP hydrolysis activity"/>
    <property type="evidence" value="ECO:0007669"/>
    <property type="project" value="InterPro"/>
</dbReference>
<organism evidence="12 13">
    <name type="scientific">Lachnotalea glycerini</name>
    <dbReference type="NCBI Taxonomy" id="1763509"/>
    <lineage>
        <taxon>Bacteria</taxon>
        <taxon>Bacillati</taxon>
        <taxon>Bacillota</taxon>
        <taxon>Clostridia</taxon>
        <taxon>Lachnospirales</taxon>
        <taxon>Lachnospiraceae</taxon>
        <taxon>Lachnotalea</taxon>
    </lineage>
</organism>
<dbReference type="InterPro" id="IPR036640">
    <property type="entry name" value="ABC1_TM_sf"/>
</dbReference>
<evidence type="ECO:0000256" key="3">
    <source>
        <dbReference type="ARBA" id="ARBA00022475"/>
    </source>
</evidence>